<dbReference type="OrthoDB" id="9997739at2759"/>
<proteinExistence type="predicted"/>
<dbReference type="Gene3D" id="1.25.40.420">
    <property type="match status" value="1"/>
</dbReference>
<feature type="compositionally biased region" description="Polar residues" evidence="1">
    <location>
        <begin position="610"/>
        <end position="621"/>
    </location>
</feature>
<dbReference type="PROSITE" id="PS50097">
    <property type="entry name" value="BTB"/>
    <property type="match status" value="2"/>
</dbReference>
<dbReference type="SUPFAM" id="SSF54695">
    <property type="entry name" value="POZ domain"/>
    <property type="match status" value="2"/>
</dbReference>
<evidence type="ECO:0000256" key="1">
    <source>
        <dbReference type="SAM" id="MobiDB-lite"/>
    </source>
</evidence>
<evidence type="ECO:0000259" key="2">
    <source>
        <dbReference type="PROSITE" id="PS50097"/>
    </source>
</evidence>
<dbReference type="EMBL" id="CACVKT020007610">
    <property type="protein sequence ID" value="CAC5408858.1"/>
    <property type="molecule type" value="Genomic_DNA"/>
</dbReference>
<reference evidence="3 4" key="1">
    <citation type="submission" date="2020-06" db="EMBL/GenBank/DDBJ databases">
        <authorList>
            <person name="Li R."/>
            <person name="Bekaert M."/>
        </authorList>
    </citation>
    <scope>NUCLEOTIDE SEQUENCE [LARGE SCALE GENOMIC DNA]</scope>
    <source>
        <strain evidence="4">wild</strain>
    </source>
</reference>
<dbReference type="Pfam" id="PF07707">
    <property type="entry name" value="BACK"/>
    <property type="match status" value="1"/>
</dbReference>
<dbReference type="InterPro" id="IPR000421">
    <property type="entry name" value="FA58C"/>
</dbReference>
<dbReference type="InterPro" id="IPR008979">
    <property type="entry name" value="Galactose-bd-like_sf"/>
</dbReference>
<evidence type="ECO:0000313" key="4">
    <source>
        <dbReference type="Proteomes" id="UP000507470"/>
    </source>
</evidence>
<dbReference type="Gene3D" id="3.30.710.10">
    <property type="entry name" value="Potassium Channel Kv1.1, Chain A"/>
    <property type="match status" value="2"/>
</dbReference>
<feature type="domain" description="BTB" evidence="2">
    <location>
        <begin position="146"/>
        <end position="215"/>
    </location>
</feature>
<dbReference type="PANTHER" id="PTHR46306">
    <property type="entry name" value="BTB/POZ DOMAIN-CONTAINING PROTEIN 9"/>
    <property type="match status" value="1"/>
</dbReference>
<dbReference type="AlphaFoldDB" id="A0A6J8DJT2"/>
<evidence type="ECO:0000313" key="3">
    <source>
        <dbReference type="EMBL" id="CAC5408858.1"/>
    </source>
</evidence>
<dbReference type="InterPro" id="IPR052407">
    <property type="entry name" value="BTB_POZ_domain_cont_9"/>
</dbReference>
<sequence length="647" mass="72758">MCDHRHLRSPTPAGIVDHVSSLSENLGELVDSADYSDITLIVEDDKFQSHKVILAARSDYFRALLFGGMRESQPGTTEIELKDTSSTAFSVLLKYIYTGRINLLEIKDDIMCDHRHLRSPTPAGIVDHVSSLSENLGELVDSADYSDITLIVEDDKFQSHKVILAARSDYFRALLFGGMRESQPGTTEIELKDTSSTAFSVLLKYIYTGRINLLEIKEENLLDILGMSHRYGFIELASSISDYLKAILNINNVCLIYDIANMYSLMSLCQVCKEFIDRNALDILHGEAFLTLSQNIISSAVVDENVATTRFGAQVIKGEMKQALLDGDSSNYDLDRGFTRHPIDDNYEAGVVIKLAQPYILNTFKLLLWDRDMRSYSYFIEVSMDDKDYEKVIDHTKFLCRSWQILHFPPRVVRYVRVVGTHNTVNRVFHLVAFESQYTNKPFQLEQGLIVPSENVATITASACVIEGVSRSRNALINGDIRHYDWDSGYTCHQLGSGAVIVQLAQPYIVDSMRLLLWDCDDRSYSYYIEVSIDQKNWHMVIDKRNEPCKEDLSLKNAFVKIVGTSNTANEVFHCVHFECPAETSINMSNQGGACSLPVNPSGSVSNNSIQGQQTPSSENYISAEYSPQDAPEADRMDTHDSSDSES</sequence>
<protein>
    <submittedName>
        <fullName evidence="3">BTBD9</fullName>
    </submittedName>
</protein>
<dbReference type="Proteomes" id="UP000507470">
    <property type="component" value="Unassembled WGS sequence"/>
</dbReference>
<dbReference type="Gene3D" id="2.60.120.260">
    <property type="entry name" value="Galactose-binding domain-like"/>
    <property type="match status" value="2"/>
</dbReference>
<dbReference type="PANTHER" id="PTHR46306:SF1">
    <property type="entry name" value="BTB_POZ DOMAIN-CONTAINING PROTEIN 9"/>
    <property type="match status" value="1"/>
</dbReference>
<dbReference type="Pfam" id="PF00651">
    <property type="entry name" value="BTB"/>
    <property type="match status" value="2"/>
</dbReference>
<dbReference type="FunFam" id="3.30.710.10:FF:000042">
    <property type="entry name" value="BTB/POZ domain-containing protein 9"/>
    <property type="match status" value="1"/>
</dbReference>
<dbReference type="FunFam" id="2.60.120.260:FF:000038">
    <property type="entry name" value="BTB/POZ domain-containing protein 9"/>
    <property type="match status" value="1"/>
</dbReference>
<dbReference type="GO" id="GO:0008344">
    <property type="term" value="P:adult locomotory behavior"/>
    <property type="evidence" value="ECO:0007669"/>
    <property type="project" value="TreeGrafter"/>
</dbReference>
<dbReference type="SMART" id="SM00225">
    <property type="entry name" value="BTB"/>
    <property type="match status" value="2"/>
</dbReference>
<gene>
    <name evidence="3" type="ORF">MCOR_42209</name>
</gene>
<dbReference type="InterPro" id="IPR011705">
    <property type="entry name" value="BACK"/>
</dbReference>
<keyword evidence="4" id="KW-1185">Reference proteome</keyword>
<name>A0A6J8DJT2_MYTCO</name>
<dbReference type="SUPFAM" id="SSF49785">
    <property type="entry name" value="Galactose-binding domain-like"/>
    <property type="match status" value="2"/>
</dbReference>
<dbReference type="Pfam" id="PF00754">
    <property type="entry name" value="F5_F8_type_C"/>
    <property type="match status" value="1"/>
</dbReference>
<dbReference type="GO" id="GO:0050804">
    <property type="term" value="P:modulation of chemical synaptic transmission"/>
    <property type="evidence" value="ECO:0007669"/>
    <property type="project" value="TreeGrafter"/>
</dbReference>
<feature type="compositionally biased region" description="Basic and acidic residues" evidence="1">
    <location>
        <begin position="633"/>
        <end position="647"/>
    </location>
</feature>
<feature type="region of interest" description="Disordered" evidence="1">
    <location>
        <begin position="605"/>
        <end position="647"/>
    </location>
</feature>
<dbReference type="InterPro" id="IPR011333">
    <property type="entry name" value="SKP1/BTB/POZ_sf"/>
</dbReference>
<dbReference type="GO" id="GO:0005737">
    <property type="term" value="C:cytoplasm"/>
    <property type="evidence" value="ECO:0007669"/>
    <property type="project" value="TreeGrafter"/>
</dbReference>
<accession>A0A6J8DJT2</accession>
<organism evidence="3 4">
    <name type="scientific">Mytilus coruscus</name>
    <name type="common">Sea mussel</name>
    <dbReference type="NCBI Taxonomy" id="42192"/>
    <lineage>
        <taxon>Eukaryota</taxon>
        <taxon>Metazoa</taxon>
        <taxon>Spiralia</taxon>
        <taxon>Lophotrochozoa</taxon>
        <taxon>Mollusca</taxon>
        <taxon>Bivalvia</taxon>
        <taxon>Autobranchia</taxon>
        <taxon>Pteriomorphia</taxon>
        <taxon>Mytilida</taxon>
        <taxon>Mytiloidea</taxon>
        <taxon>Mytilidae</taxon>
        <taxon>Mytilinae</taxon>
        <taxon>Mytilus</taxon>
    </lineage>
</organism>
<dbReference type="InterPro" id="IPR000210">
    <property type="entry name" value="BTB/POZ_dom"/>
</dbReference>
<feature type="domain" description="BTB" evidence="2">
    <location>
        <begin position="36"/>
        <end position="105"/>
    </location>
</feature>
<dbReference type="FunFam" id="2.60.120.260:FF:000051">
    <property type="entry name" value="BTB/POZ domain-containing protein 9"/>
    <property type="match status" value="1"/>
</dbReference>
<dbReference type="CDD" id="cd18287">
    <property type="entry name" value="BTB_POZ_BTBD9"/>
    <property type="match status" value="1"/>
</dbReference>
<dbReference type="GO" id="GO:0048512">
    <property type="term" value="P:circadian behavior"/>
    <property type="evidence" value="ECO:0007669"/>
    <property type="project" value="TreeGrafter"/>
</dbReference>